<dbReference type="InterPro" id="IPR027417">
    <property type="entry name" value="P-loop_NTPase"/>
</dbReference>
<dbReference type="GO" id="GO:0005524">
    <property type="term" value="F:ATP binding"/>
    <property type="evidence" value="ECO:0007669"/>
    <property type="project" value="InterPro"/>
</dbReference>
<dbReference type="OrthoDB" id="2320933at2759"/>
<dbReference type="InterPro" id="IPR006171">
    <property type="entry name" value="TOPRIM_dom"/>
</dbReference>
<dbReference type="SUPFAM" id="SSF52540">
    <property type="entry name" value="P-loop containing nucleoside triphosphate hydrolases"/>
    <property type="match status" value="1"/>
</dbReference>
<dbReference type="GO" id="GO:0003887">
    <property type="term" value="F:DNA-directed DNA polymerase activity"/>
    <property type="evidence" value="ECO:0007669"/>
    <property type="project" value="InterPro"/>
</dbReference>
<evidence type="ECO:0000256" key="6">
    <source>
        <dbReference type="ARBA" id="ARBA00023163"/>
    </source>
</evidence>
<dbReference type="Gene3D" id="1.10.150.20">
    <property type="entry name" value="5' to 3' exonuclease, C-terminal subdomain"/>
    <property type="match status" value="1"/>
</dbReference>
<dbReference type="InterPro" id="IPR043502">
    <property type="entry name" value="DNA/RNA_pol_sf"/>
</dbReference>
<dbReference type="GO" id="GO:0008270">
    <property type="term" value="F:zinc ion binding"/>
    <property type="evidence" value="ECO:0007669"/>
    <property type="project" value="InterPro"/>
</dbReference>
<dbReference type="GO" id="GO:0003678">
    <property type="term" value="F:DNA helicase activity"/>
    <property type="evidence" value="ECO:0007669"/>
    <property type="project" value="InterPro"/>
</dbReference>
<dbReference type="PANTHER" id="PTHR10133:SF62">
    <property type="entry name" value="DNA POLYMERASE THETA"/>
    <property type="match status" value="1"/>
</dbReference>
<protein>
    <submittedName>
        <fullName evidence="8">DNA polymerase I</fullName>
    </submittedName>
</protein>
<dbReference type="GO" id="GO:0003899">
    <property type="term" value="F:DNA-directed RNA polymerase activity"/>
    <property type="evidence" value="ECO:0007669"/>
    <property type="project" value="InterPro"/>
</dbReference>
<dbReference type="Pfam" id="PF03796">
    <property type="entry name" value="DnaB_C"/>
    <property type="match status" value="1"/>
</dbReference>
<dbReference type="Gene3D" id="3.40.50.300">
    <property type="entry name" value="P-loop containing nucleotide triphosphate hydrolases"/>
    <property type="match status" value="1"/>
</dbReference>
<keyword evidence="9" id="KW-1185">Reference proteome</keyword>
<evidence type="ECO:0000256" key="4">
    <source>
        <dbReference type="ARBA" id="ARBA00022695"/>
    </source>
</evidence>
<dbReference type="Gene3D" id="3.40.1360.10">
    <property type="match status" value="1"/>
</dbReference>
<comment type="caution">
    <text evidence="8">The sequence shown here is derived from an EMBL/GenBank/DDBJ whole genome shotgun (WGS) entry which is preliminary data.</text>
</comment>
<dbReference type="GO" id="GO:0000428">
    <property type="term" value="C:DNA-directed RNA polymerase complex"/>
    <property type="evidence" value="ECO:0007669"/>
    <property type="project" value="UniProtKB-KW"/>
</dbReference>
<dbReference type="PANTHER" id="PTHR10133">
    <property type="entry name" value="DNA POLYMERASE I"/>
    <property type="match status" value="1"/>
</dbReference>
<keyword evidence="4" id="KW-0548">Nucleotidyltransferase</keyword>
<sequence length="1063" mass="119625">MNRTETKLYIKSQLTNYLEQQGIDISKPFNCLNPEHPDTNPSMRYDAARNRVHCFSCGAGGDIIDLIGLEYNLTEDKAKFEKAYELLGVKDEQSTYGSSNTIVQDVVHTSSKINDASSLSDTHCMNYLNQRNVSLETAKKYGLSFERDWISPKALEKAKKENKKFPPSSPRLIIPTSNVSYVAIDVRPAGLFPNQENFRKMKEGKVHVFNSKALEEDKPCFVVEGEFDALSFLEIGYNAVALGSVSNTKIFMNELKQLDIRSPLILALDNDDAGNKATADLEKQLQYTDCSYIVADTIYQNYKDANDYLMADKQAFITSSSFIVDNLRVSLECKRLELEEKLKLEQENYKNTSVYNELDQFKKDVESTKDNINISTGFAALDEELGGGLVEGLYVIGALTSLGKTTFAMQIADSLANQGLDVLYFSLEMSKSLLISKSISRHTLLYCLQNNINTSIAKTSRGILDGRRYKNYNSHSLMVIENAYENYKEYAKNLYLREGFGSIGITQISESIKKHIKQTGKTPIVFIDYLQILAPDDSKSSDKQKLDNSVLELKRISRDYKMPIIGISSLNRASYHGKISLEAFKESGGIEYASDVLIGLQFTGVGEKGFDINLAKKQDPRDIELVIIKNRNGISADLESVTGISYANKKEMQKSNWNDDILTIEQYEYAAKDAKATYILWDEYKDSNPEVYNRMKQASSIIENYAKRGLPVDLKELQIIKQAKEKERKNDLQKIRNLGYENIITPKGFTTKKELIKDLSPEAKILVDKVRSCNSYINNIISGVDKRIENLRLPINVLICGTETVRLATVSPNVQNFPRQGFKHIFKASAGHSIIKADFAGQELRMAAAISGEKVMLNAFNNGDDLHALMAAKLNNISIGEFNSKEAAWKKAERQKAKAANFGFLYGMGAKKFVSTAKANYGVELTEQEAIKVKNTFWESYPDLKHWCAVERRKCQERGYALTLGGRKRYFKDMDAAYCEQINTAVQGSAADILLETLIALPSEIEKYLINTVHDELVFEVPKTVIDDSFKQSIEAAMIKGVKIISPEYPIRDIAEIQEVDTL</sequence>
<dbReference type="GO" id="GO:0003677">
    <property type="term" value="F:DNA binding"/>
    <property type="evidence" value="ECO:0007669"/>
    <property type="project" value="InterPro"/>
</dbReference>
<dbReference type="EMBL" id="LSMT01001566">
    <property type="protein sequence ID" value="PFX12135.1"/>
    <property type="molecule type" value="Genomic_DNA"/>
</dbReference>
<dbReference type="Pfam" id="PF01807">
    <property type="entry name" value="Zn_ribbon_DnaG"/>
    <property type="match status" value="1"/>
</dbReference>
<reference evidence="9" key="1">
    <citation type="journal article" date="2017" name="bioRxiv">
        <title>Comparative analysis of the genomes of Stylophora pistillata and Acropora digitifera provides evidence for extensive differences between species of corals.</title>
        <authorList>
            <person name="Voolstra C.R."/>
            <person name="Li Y."/>
            <person name="Liew Y.J."/>
            <person name="Baumgarten S."/>
            <person name="Zoccola D."/>
            <person name="Flot J.-F."/>
            <person name="Tambutte S."/>
            <person name="Allemand D."/>
            <person name="Aranda M."/>
        </authorList>
    </citation>
    <scope>NUCLEOTIDE SEQUENCE [LARGE SCALE GENOMIC DNA]</scope>
</reference>
<evidence type="ECO:0000259" key="7">
    <source>
        <dbReference type="PROSITE" id="PS51199"/>
    </source>
</evidence>
<keyword evidence="3" id="KW-0808">Transferase</keyword>
<dbReference type="SUPFAM" id="SSF57783">
    <property type="entry name" value="Zinc beta-ribbon"/>
    <property type="match status" value="1"/>
</dbReference>
<dbReference type="InterPro" id="IPR002694">
    <property type="entry name" value="Znf_CHC2"/>
</dbReference>
<keyword evidence="6" id="KW-0804">Transcription</keyword>
<dbReference type="Gene3D" id="3.30.70.370">
    <property type="match status" value="1"/>
</dbReference>
<dbReference type="InterPro" id="IPR034154">
    <property type="entry name" value="TOPRIM_DnaG/twinkle"/>
</dbReference>
<dbReference type="SMART" id="SM00482">
    <property type="entry name" value="POLAc"/>
    <property type="match status" value="1"/>
</dbReference>
<dbReference type="SMART" id="SM00400">
    <property type="entry name" value="ZnF_CHCC"/>
    <property type="match status" value="1"/>
</dbReference>
<gene>
    <name evidence="8" type="primary">polA</name>
    <name evidence="8" type="ORF">AWC38_SpisGene23960</name>
</gene>
<dbReference type="GO" id="GO:0006269">
    <property type="term" value="P:DNA replication, synthesis of primer"/>
    <property type="evidence" value="ECO:0007669"/>
    <property type="project" value="UniProtKB-KW"/>
</dbReference>
<evidence type="ECO:0000313" key="8">
    <source>
        <dbReference type="EMBL" id="PFX12135.1"/>
    </source>
</evidence>
<evidence type="ECO:0000256" key="3">
    <source>
        <dbReference type="ARBA" id="ARBA00022679"/>
    </source>
</evidence>
<keyword evidence="5" id="KW-0235">DNA replication</keyword>
<dbReference type="InterPro" id="IPR001098">
    <property type="entry name" value="DNA-dir_DNA_pol_A_palm_dom"/>
</dbReference>
<feature type="domain" description="SF4 helicase" evidence="7">
    <location>
        <begin position="367"/>
        <end position="661"/>
    </location>
</feature>
<keyword evidence="1" id="KW-0240">DNA-directed RNA polymerase</keyword>
<dbReference type="AlphaFoldDB" id="A0A2B4R785"/>
<dbReference type="GO" id="GO:0006302">
    <property type="term" value="P:double-strand break repair"/>
    <property type="evidence" value="ECO:0007669"/>
    <property type="project" value="TreeGrafter"/>
</dbReference>
<dbReference type="Pfam" id="PF13155">
    <property type="entry name" value="Toprim_2"/>
    <property type="match status" value="1"/>
</dbReference>
<dbReference type="InterPro" id="IPR007694">
    <property type="entry name" value="DNA_helicase_DnaB-like_C"/>
</dbReference>
<evidence type="ECO:0000256" key="2">
    <source>
        <dbReference type="ARBA" id="ARBA00022515"/>
    </source>
</evidence>
<dbReference type="PRINTS" id="PR00868">
    <property type="entry name" value="DNAPOLI"/>
</dbReference>
<name>A0A2B4R785_STYPI</name>
<dbReference type="InterPro" id="IPR036977">
    <property type="entry name" value="DNA_primase_Znf_CHC2"/>
</dbReference>
<evidence type="ECO:0000256" key="1">
    <source>
        <dbReference type="ARBA" id="ARBA00022478"/>
    </source>
</evidence>
<accession>A0A2B4R785</accession>
<dbReference type="Gene3D" id="3.90.580.10">
    <property type="entry name" value="Zinc finger, CHC2-type domain"/>
    <property type="match status" value="1"/>
</dbReference>
<organism evidence="8 9">
    <name type="scientific">Stylophora pistillata</name>
    <name type="common">Smooth cauliflower coral</name>
    <dbReference type="NCBI Taxonomy" id="50429"/>
    <lineage>
        <taxon>Eukaryota</taxon>
        <taxon>Metazoa</taxon>
        <taxon>Cnidaria</taxon>
        <taxon>Anthozoa</taxon>
        <taxon>Hexacorallia</taxon>
        <taxon>Scleractinia</taxon>
        <taxon>Astrocoeniina</taxon>
        <taxon>Pocilloporidae</taxon>
        <taxon>Stylophora</taxon>
    </lineage>
</organism>
<dbReference type="SUPFAM" id="SSF56672">
    <property type="entry name" value="DNA/RNA polymerases"/>
    <property type="match status" value="1"/>
</dbReference>
<dbReference type="Pfam" id="PF00476">
    <property type="entry name" value="DNA_pol_A"/>
    <property type="match status" value="1"/>
</dbReference>
<dbReference type="PROSITE" id="PS51199">
    <property type="entry name" value="SF4_HELICASE"/>
    <property type="match status" value="1"/>
</dbReference>
<evidence type="ECO:0000313" key="9">
    <source>
        <dbReference type="Proteomes" id="UP000225706"/>
    </source>
</evidence>
<evidence type="ECO:0000256" key="5">
    <source>
        <dbReference type="ARBA" id="ARBA00022705"/>
    </source>
</evidence>
<dbReference type="STRING" id="50429.A0A2B4R785"/>
<proteinExistence type="predicted"/>
<dbReference type="InterPro" id="IPR002298">
    <property type="entry name" value="DNA_polymerase_A"/>
</dbReference>
<dbReference type="Proteomes" id="UP000225706">
    <property type="component" value="Unassembled WGS sequence"/>
</dbReference>
<dbReference type="SMART" id="SM00493">
    <property type="entry name" value="TOPRIM"/>
    <property type="match status" value="1"/>
</dbReference>
<keyword evidence="2" id="KW-0639">Primosome</keyword>
<dbReference type="CDD" id="cd01029">
    <property type="entry name" value="TOPRIM_primases"/>
    <property type="match status" value="1"/>
</dbReference>
<dbReference type="SUPFAM" id="SSF56731">
    <property type="entry name" value="DNA primase core"/>
    <property type="match status" value="1"/>
</dbReference>